<dbReference type="EnsemblPlants" id="KQJ92075">
    <property type="protein sequence ID" value="KQJ92075"/>
    <property type="gene ID" value="BRADI_4g41540v3"/>
</dbReference>
<dbReference type="EMBL" id="CM000883">
    <property type="protein sequence ID" value="PNT65385.1"/>
    <property type="molecule type" value="Genomic_DNA"/>
</dbReference>
<dbReference type="EMBL" id="CM000883">
    <property type="protein sequence ID" value="PNT65383.1"/>
    <property type="molecule type" value="Genomic_DNA"/>
</dbReference>
<evidence type="ECO:0000313" key="7">
    <source>
        <dbReference type="Proteomes" id="UP000008810"/>
    </source>
</evidence>
<dbReference type="PANTHER" id="PTHR31580:SF44">
    <property type="entry name" value="OS12G0169100 PROTEIN"/>
    <property type="match status" value="1"/>
</dbReference>
<feature type="coiled-coil region" evidence="3">
    <location>
        <begin position="426"/>
        <end position="467"/>
    </location>
</feature>
<evidence type="ECO:0000313" key="6">
    <source>
        <dbReference type="EnsemblPlants" id="KQJ92070"/>
    </source>
</evidence>
<feature type="compositionally biased region" description="Basic and acidic residues" evidence="4">
    <location>
        <begin position="90"/>
        <end position="99"/>
    </location>
</feature>
<dbReference type="EMBL" id="CM000883">
    <property type="protein sequence ID" value="KQJ92070.1"/>
    <property type="molecule type" value="Genomic_DNA"/>
</dbReference>
<accession>I1IU12</accession>
<dbReference type="AlphaFoldDB" id="I1IU12"/>
<dbReference type="EnsemblPlants" id="PNT65383">
    <property type="protein sequence ID" value="PNT65383"/>
    <property type="gene ID" value="BRADI_4g41540v3"/>
</dbReference>
<dbReference type="EnsemblPlants" id="KQJ92072">
    <property type="protein sequence ID" value="KQJ92072"/>
    <property type="gene ID" value="BRADI_4g41540v3"/>
</dbReference>
<evidence type="ECO:0000256" key="3">
    <source>
        <dbReference type="SAM" id="Coils"/>
    </source>
</evidence>
<dbReference type="EMBL" id="CM000883">
    <property type="protein sequence ID" value="KQJ92072.1"/>
    <property type="molecule type" value="Genomic_DNA"/>
</dbReference>
<evidence type="ECO:0000256" key="2">
    <source>
        <dbReference type="ARBA" id="ARBA00023054"/>
    </source>
</evidence>
<evidence type="ECO:0000313" key="5">
    <source>
        <dbReference type="EMBL" id="KQJ92072.1"/>
    </source>
</evidence>
<dbReference type="EMBL" id="CM000883">
    <property type="protein sequence ID" value="KQJ92074.1"/>
    <property type="molecule type" value="Genomic_DNA"/>
</dbReference>
<dbReference type="Gramene" id="PNT65384">
    <property type="protein sequence ID" value="PNT65384"/>
    <property type="gene ID" value="BRADI_4g41540v3"/>
</dbReference>
<feature type="coiled-coil region" evidence="3">
    <location>
        <begin position="664"/>
        <end position="876"/>
    </location>
</feature>
<dbReference type="STRING" id="15368.I1IU12"/>
<dbReference type="EMBL" id="CM000883">
    <property type="protein sequence ID" value="KQJ92071.1"/>
    <property type="molecule type" value="Genomic_DNA"/>
</dbReference>
<dbReference type="Gramene" id="KQJ92070">
    <property type="protein sequence ID" value="KQJ92070"/>
    <property type="gene ID" value="BRADI_4g41540v3"/>
</dbReference>
<name>I1IU12_BRADI</name>
<dbReference type="InParanoid" id="I1IU12"/>
<dbReference type="Gramene" id="PNT65385">
    <property type="protein sequence ID" value="PNT65385"/>
    <property type="gene ID" value="BRADI_4g41540v3"/>
</dbReference>
<keyword evidence="7" id="KW-1185">Reference proteome</keyword>
<dbReference type="Gramene" id="KQJ92075">
    <property type="protein sequence ID" value="KQJ92075"/>
    <property type="gene ID" value="BRADI_4g41540v3"/>
</dbReference>
<feature type="coiled-coil region" evidence="3">
    <location>
        <begin position="150"/>
        <end position="265"/>
    </location>
</feature>
<evidence type="ECO:0000256" key="4">
    <source>
        <dbReference type="SAM" id="MobiDB-lite"/>
    </source>
</evidence>
<dbReference type="Gramene" id="KQJ92073">
    <property type="protein sequence ID" value="KQJ92073"/>
    <property type="gene ID" value="BRADI_4g41540v3"/>
</dbReference>
<feature type="compositionally biased region" description="Basic and acidic residues" evidence="4">
    <location>
        <begin position="31"/>
        <end position="41"/>
    </location>
</feature>
<proteinExistence type="inferred from homology"/>
<dbReference type="EnsemblPlants" id="KQJ92070">
    <property type="protein sequence ID" value="KQJ92070"/>
    <property type="gene ID" value="BRADI_4g41540v3"/>
</dbReference>
<gene>
    <name evidence="5" type="ORF">BRADI_4g41540v3</name>
</gene>
<dbReference type="OMA" id="MDRTSWL"/>
<dbReference type="EMBL" id="CM000883">
    <property type="protein sequence ID" value="KQJ92073.1"/>
    <property type="molecule type" value="Genomic_DNA"/>
</dbReference>
<dbReference type="EnsemblPlants" id="PNT65385">
    <property type="protein sequence ID" value="PNT65385"/>
    <property type="gene ID" value="BRADI_4g41540v3"/>
</dbReference>
<feature type="coiled-coil region" evidence="3">
    <location>
        <begin position="503"/>
        <end position="574"/>
    </location>
</feature>
<dbReference type="HOGENOM" id="CLU_012828_0_0_1"/>
<dbReference type="InterPro" id="IPR008587">
    <property type="entry name" value="FPP_plant"/>
</dbReference>
<dbReference type="eggNOG" id="ENOG502QQJ4">
    <property type="taxonomic scope" value="Eukaryota"/>
</dbReference>
<dbReference type="EMBL" id="CM000883">
    <property type="protein sequence ID" value="PNT65384.1"/>
    <property type="molecule type" value="Genomic_DNA"/>
</dbReference>
<dbReference type="FunCoup" id="I1IU12">
    <property type="interactions" value="55"/>
</dbReference>
<reference evidence="5 6" key="1">
    <citation type="journal article" date="2010" name="Nature">
        <title>Genome sequencing and analysis of the model grass Brachypodium distachyon.</title>
        <authorList>
            <consortium name="International Brachypodium Initiative"/>
        </authorList>
    </citation>
    <scope>NUCLEOTIDE SEQUENCE [LARGE SCALE GENOMIC DNA]</scope>
    <source>
        <strain evidence="5 6">Bd21</strain>
    </source>
</reference>
<dbReference type="PANTHER" id="PTHR31580">
    <property type="entry name" value="FILAMENT-LIKE PLANT PROTEIN 4"/>
    <property type="match status" value="1"/>
</dbReference>
<dbReference type="OrthoDB" id="128924at2759"/>
<feature type="coiled-coil region" evidence="3">
    <location>
        <begin position="603"/>
        <end position="630"/>
    </location>
</feature>
<keyword evidence="2 3" id="KW-0175">Coiled coil</keyword>
<organism evidence="5">
    <name type="scientific">Brachypodium distachyon</name>
    <name type="common">Purple false brome</name>
    <name type="synonym">Trachynia distachya</name>
    <dbReference type="NCBI Taxonomy" id="15368"/>
    <lineage>
        <taxon>Eukaryota</taxon>
        <taxon>Viridiplantae</taxon>
        <taxon>Streptophyta</taxon>
        <taxon>Embryophyta</taxon>
        <taxon>Tracheophyta</taxon>
        <taxon>Spermatophyta</taxon>
        <taxon>Magnoliopsida</taxon>
        <taxon>Liliopsida</taxon>
        <taxon>Poales</taxon>
        <taxon>Poaceae</taxon>
        <taxon>BOP clade</taxon>
        <taxon>Pooideae</taxon>
        <taxon>Stipodae</taxon>
        <taxon>Brachypodieae</taxon>
        <taxon>Brachypodium</taxon>
    </lineage>
</organism>
<dbReference type="Pfam" id="PF05911">
    <property type="entry name" value="FPP"/>
    <property type="match status" value="4"/>
</dbReference>
<dbReference type="Gramene" id="KQJ92071">
    <property type="protein sequence ID" value="KQJ92071"/>
    <property type="gene ID" value="BRADI_4g41540v3"/>
</dbReference>
<evidence type="ECO:0008006" key="8">
    <source>
        <dbReference type="Google" id="ProtNLM"/>
    </source>
</evidence>
<reference evidence="6" key="3">
    <citation type="submission" date="2018-08" db="UniProtKB">
        <authorList>
            <consortium name="EnsemblPlants"/>
        </authorList>
    </citation>
    <scope>IDENTIFICATION</scope>
    <source>
        <strain evidence="6">cv. Bd21</strain>
    </source>
</reference>
<protein>
    <recommendedName>
        <fullName evidence="8">Filament-like plant protein</fullName>
    </recommendedName>
</protein>
<feature type="compositionally biased region" description="Polar residues" evidence="4">
    <location>
        <begin position="45"/>
        <end position="59"/>
    </location>
</feature>
<dbReference type="Gramene" id="PNT65383">
    <property type="protein sequence ID" value="PNT65383"/>
    <property type="gene ID" value="BRADI_4g41540v3"/>
</dbReference>
<feature type="region of interest" description="Disordered" evidence="4">
    <location>
        <begin position="1"/>
        <end position="113"/>
    </location>
</feature>
<dbReference type="EMBL" id="CM000883">
    <property type="protein sequence ID" value="KQJ92075.1"/>
    <property type="molecule type" value="Genomic_DNA"/>
</dbReference>
<feature type="region of interest" description="Disordered" evidence="4">
    <location>
        <begin position="1010"/>
        <end position="1030"/>
    </location>
</feature>
<dbReference type="Proteomes" id="UP000008810">
    <property type="component" value="Chromosome 4"/>
</dbReference>
<reference evidence="5" key="2">
    <citation type="submission" date="2017-06" db="EMBL/GenBank/DDBJ databases">
        <title>WGS assembly of Brachypodium distachyon.</title>
        <authorList>
            <consortium name="The International Brachypodium Initiative"/>
            <person name="Lucas S."/>
            <person name="Harmon-Smith M."/>
            <person name="Lail K."/>
            <person name="Tice H."/>
            <person name="Grimwood J."/>
            <person name="Bruce D."/>
            <person name="Barry K."/>
            <person name="Shu S."/>
            <person name="Lindquist E."/>
            <person name="Wang M."/>
            <person name="Pitluck S."/>
            <person name="Vogel J.P."/>
            <person name="Garvin D.F."/>
            <person name="Mockler T.C."/>
            <person name="Schmutz J."/>
            <person name="Rokhsar D."/>
            <person name="Bevan M.W."/>
        </authorList>
    </citation>
    <scope>NUCLEOTIDE SEQUENCE</scope>
    <source>
        <strain evidence="5">Bd21</strain>
    </source>
</reference>
<dbReference type="Gramene" id="KQJ92072">
    <property type="protein sequence ID" value="KQJ92072"/>
    <property type="gene ID" value="BRADI_4g41540v3"/>
</dbReference>
<sequence>MVMDRASWLWKRKSSDNSPAASESSVPVSSHSERCSSDQEVLRPVSNNASPHSGQSPKVSSRIRPDETQETGVPKSLNEKLASRVNLNDRSPHHAESLEQHLSSSARDEETRETVKSLNEKLAAALLTISDKEDLVKQHAKVTEEAVAGWEQAEAEATALKRLLEAAAQRNVYLEDQVSHLDKALKECVRQLRLAREEQEEKIRDILTKKSQEVESEKSKLQSHIAELEKQLDATKSEAFTMSAQPDLQEKLQTVEKENLDLKAKLLVQSKDLKILSLEKDLSNQAAETASKQHLESVKKIARVEAECRRLHHLTQKTALVIDSRPLPSNACVESLTDSHSDSAERMVAVDNELRNSDSWASALIAELDQFRNGKASTRDVTNNPVEIDLMDDFLEMERLAALPESDQTSSTFDMETDSDKAVTRNNSSKLENQELRHHVADLQAEVEKSESEKRELETALIEARNQLDISCDALVAARNRLVEMQMQLDLVNDSKYAALGDVERLDSEKKALEIQLESKSVEAEELHAVVASLGENVEMKECESQMELLSAQAAELRLTVASLEERIEAEASLSVQHKAKADATRNAQELLETQLCSANTEVGKLRDIVKALENEVEKEKALCEELSAQSVVKIEAAVEAVKEPLEAQLCSANTEVEKLHGIVEELENGLEKEKALHEELTAQLEMKIEVERTSVEAVKESWEAQLGSANNEVAKLRDIVEALENEAEKEKALHQTQADTERDLTVQSVKESLEAELQLVNSEVVKLRDMVSALEHEVVKEKEFSAEVQMQLEAIEAIKKMLESEVESAYQDTRKLNEKVELFEAKLKEQTSSAAEFTAKAEAVQSERMAMEHQLQAAKVEVLNLRNMVSLLEDEIVHERLLSGDFEQKCRNLEAQLSRNARDAKLWRLANSNGDLKVKQEKELANAAGKFAECQKTIASLGRQLKSLTEFDNVVLEPELLEPMDVPLDFRTGDAGGHIQKRNSGADFAVFADELYDLDLTSGDRSCFSPIPSIQPSSPPPSEMSVFAGGLSSLSSYRNKRRK</sequence>
<dbReference type="EnsemblPlants" id="KQJ92071">
    <property type="protein sequence ID" value="KQJ92071"/>
    <property type="gene ID" value="BRADI_4g41540v3"/>
</dbReference>
<comment type="similarity">
    <text evidence="1">Belongs to the FPP family.</text>
</comment>
<dbReference type="EnsemblPlants" id="PNT65384">
    <property type="protein sequence ID" value="PNT65384"/>
    <property type="gene ID" value="BRADI_4g41540v3"/>
</dbReference>
<dbReference type="EnsemblPlants" id="KQJ92074">
    <property type="protein sequence ID" value="KQJ92074"/>
    <property type="gene ID" value="BRADI_4g41540v3"/>
</dbReference>
<dbReference type="Gramene" id="KQJ92074">
    <property type="protein sequence ID" value="KQJ92074"/>
    <property type="gene ID" value="BRADI_4g41540v3"/>
</dbReference>
<feature type="compositionally biased region" description="Low complexity" evidence="4">
    <location>
        <begin position="16"/>
        <end position="30"/>
    </location>
</feature>
<evidence type="ECO:0000256" key="1">
    <source>
        <dbReference type="ARBA" id="ARBA00005921"/>
    </source>
</evidence>
<dbReference type="EnsemblPlants" id="KQJ92073">
    <property type="protein sequence ID" value="KQJ92073"/>
    <property type="gene ID" value="BRADI_4g41540v3"/>
</dbReference>